<feature type="transmembrane region" description="Helical" evidence="11">
    <location>
        <begin position="449"/>
        <end position="466"/>
    </location>
</feature>
<dbReference type="PANTHER" id="PTHR43427">
    <property type="entry name" value="CHLORIDE CHANNEL PROTEIN CLC-E"/>
    <property type="match status" value="1"/>
</dbReference>
<name>A0ABP9HM03_9ACTN</name>
<sequence>MRPGPGRRFGPGEGPPRLGGVVEKERVKGRWLPTEDNSLARWLPLCVVVGSVAGLGAAGLHGLLDVCTRYLLTGASGFRPVAGAAAGSVMPSASRPWAVPLVAAAGAACAAGLAKWLAPEAGGHGTDAAIHAAHHDPLGMRARVPVVKAVASALTIGTGGSAGTEGPAAQMSAAVGSVVARRAGLSPEQARTAVVVGLGSGVGAIFRAPLGGALLAAEMLYRRGADLRVLPQALVSAVFAQLVFGVCVGSGTLVGVDPLLGVHSVRPGSVSGGIGGVGAVVALAVVGVAAGAAGRLYAACFCGVHDRVAAWARSAPRLMLTAATGGLLAGALGLLIPGVLGTGYGLLPALMDHDVLAGVPWWVVLAIPAAKLCATSVSVGFGGSGGVFGPGLVIGGGVGALAWRVAEPLGMAPHDPTVFVVVGMAACLGPIVRAPIAVLVMAAETIGDAGILGPGIVGVLAAGAVVRDATLYRSQPAGPPTAGAG</sequence>
<keyword evidence="8" id="KW-0868">Chloride</keyword>
<accession>A0ABP9HM03</accession>
<feature type="transmembrane region" description="Helical" evidence="11">
    <location>
        <begin position="229"/>
        <end position="254"/>
    </location>
</feature>
<feature type="transmembrane region" description="Helical" evidence="11">
    <location>
        <begin position="418"/>
        <end position="442"/>
    </location>
</feature>
<feature type="transmembrane region" description="Helical" evidence="11">
    <location>
        <begin position="318"/>
        <end position="339"/>
    </location>
</feature>
<evidence type="ECO:0000256" key="4">
    <source>
        <dbReference type="ARBA" id="ARBA00022989"/>
    </source>
</evidence>
<feature type="transmembrane region" description="Helical" evidence="11">
    <location>
        <begin position="387"/>
        <end position="406"/>
    </location>
</feature>
<dbReference type="Pfam" id="PF00654">
    <property type="entry name" value="Voltage_CLC"/>
    <property type="match status" value="1"/>
</dbReference>
<evidence type="ECO:0000256" key="8">
    <source>
        <dbReference type="ARBA" id="ARBA00023214"/>
    </source>
</evidence>
<feature type="transmembrane region" description="Helical" evidence="11">
    <location>
        <begin position="359"/>
        <end position="380"/>
    </location>
</feature>
<dbReference type="PANTHER" id="PTHR43427:SF6">
    <property type="entry name" value="CHLORIDE CHANNEL PROTEIN CLC-E"/>
    <property type="match status" value="1"/>
</dbReference>
<evidence type="ECO:0000256" key="7">
    <source>
        <dbReference type="ARBA" id="ARBA00023173"/>
    </source>
</evidence>
<evidence type="ECO:0000256" key="1">
    <source>
        <dbReference type="ARBA" id="ARBA00004141"/>
    </source>
</evidence>
<protein>
    <submittedName>
        <fullName evidence="12">Chloride channel protein</fullName>
    </submittedName>
</protein>
<comment type="caution">
    <text evidence="12">The sequence shown here is derived from an EMBL/GenBank/DDBJ whole genome shotgun (WGS) entry which is preliminary data.</text>
</comment>
<evidence type="ECO:0000313" key="12">
    <source>
        <dbReference type="EMBL" id="GAA4973877.1"/>
    </source>
</evidence>
<evidence type="ECO:0000256" key="5">
    <source>
        <dbReference type="ARBA" id="ARBA00023065"/>
    </source>
</evidence>
<keyword evidence="4 11" id="KW-1133">Transmembrane helix</keyword>
<keyword evidence="3 11" id="KW-0812">Transmembrane</keyword>
<feature type="transmembrane region" description="Helical" evidence="11">
    <location>
        <begin position="193"/>
        <end position="217"/>
    </location>
</feature>
<evidence type="ECO:0000256" key="2">
    <source>
        <dbReference type="ARBA" id="ARBA00022448"/>
    </source>
</evidence>
<dbReference type="InterPro" id="IPR050368">
    <property type="entry name" value="ClC-type_chloride_channel"/>
</dbReference>
<feature type="region of interest" description="Disordered" evidence="10">
    <location>
        <begin position="1"/>
        <end position="20"/>
    </location>
</feature>
<keyword evidence="5" id="KW-0406">Ion transport</keyword>
<dbReference type="PRINTS" id="PR00762">
    <property type="entry name" value="CLCHANNEL"/>
</dbReference>
<evidence type="ECO:0000256" key="9">
    <source>
        <dbReference type="ARBA" id="ARBA00023303"/>
    </source>
</evidence>
<keyword evidence="7" id="KW-0869">Chloride channel</keyword>
<dbReference type="InterPro" id="IPR014743">
    <property type="entry name" value="Cl-channel_core"/>
</dbReference>
<dbReference type="Proteomes" id="UP001500466">
    <property type="component" value="Unassembled WGS sequence"/>
</dbReference>
<gene>
    <name evidence="12" type="ORF">GCM10023205_45530</name>
</gene>
<evidence type="ECO:0000256" key="11">
    <source>
        <dbReference type="SAM" id="Phobius"/>
    </source>
</evidence>
<comment type="subcellular location">
    <subcellularLocation>
        <location evidence="1">Membrane</location>
        <topology evidence="1">Multi-pass membrane protein</topology>
    </subcellularLocation>
</comment>
<dbReference type="CDD" id="cd00400">
    <property type="entry name" value="Voltage_gated_ClC"/>
    <property type="match status" value="1"/>
</dbReference>
<keyword evidence="2" id="KW-0813">Transport</keyword>
<organism evidence="12 13">
    <name type="scientific">Yinghuangia aomiensis</name>
    <dbReference type="NCBI Taxonomy" id="676205"/>
    <lineage>
        <taxon>Bacteria</taxon>
        <taxon>Bacillati</taxon>
        <taxon>Actinomycetota</taxon>
        <taxon>Actinomycetes</taxon>
        <taxon>Kitasatosporales</taxon>
        <taxon>Streptomycetaceae</taxon>
        <taxon>Yinghuangia</taxon>
    </lineage>
</organism>
<reference evidence="13" key="1">
    <citation type="journal article" date="2019" name="Int. J. Syst. Evol. Microbiol.">
        <title>The Global Catalogue of Microorganisms (GCM) 10K type strain sequencing project: providing services to taxonomists for standard genome sequencing and annotation.</title>
        <authorList>
            <consortium name="The Broad Institute Genomics Platform"/>
            <consortium name="The Broad Institute Genome Sequencing Center for Infectious Disease"/>
            <person name="Wu L."/>
            <person name="Ma J."/>
        </authorList>
    </citation>
    <scope>NUCLEOTIDE SEQUENCE [LARGE SCALE GENOMIC DNA]</scope>
    <source>
        <strain evidence="13">JCM 17986</strain>
    </source>
</reference>
<evidence type="ECO:0000256" key="3">
    <source>
        <dbReference type="ARBA" id="ARBA00022692"/>
    </source>
</evidence>
<evidence type="ECO:0000256" key="10">
    <source>
        <dbReference type="SAM" id="MobiDB-lite"/>
    </source>
</evidence>
<dbReference type="SUPFAM" id="SSF81340">
    <property type="entry name" value="Clc chloride channel"/>
    <property type="match status" value="1"/>
</dbReference>
<proteinExistence type="predicted"/>
<evidence type="ECO:0000256" key="6">
    <source>
        <dbReference type="ARBA" id="ARBA00023136"/>
    </source>
</evidence>
<evidence type="ECO:0000313" key="13">
    <source>
        <dbReference type="Proteomes" id="UP001500466"/>
    </source>
</evidence>
<keyword evidence="13" id="KW-1185">Reference proteome</keyword>
<feature type="transmembrane region" description="Helical" evidence="11">
    <location>
        <begin position="274"/>
        <end position="297"/>
    </location>
</feature>
<dbReference type="EMBL" id="BAABHS010000016">
    <property type="protein sequence ID" value="GAA4973877.1"/>
    <property type="molecule type" value="Genomic_DNA"/>
</dbReference>
<keyword evidence="6 11" id="KW-0472">Membrane</keyword>
<keyword evidence="9" id="KW-0407">Ion channel</keyword>
<dbReference type="InterPro" id="IPR001807">
    <property type="entry name" value="ClC"/>
</dbReference>
<dbReference type="Gene3D" id="1.10.3080.10">
    <property type="entry name" value="Clc chloride channel"/>
    <property type="match status" value="1"/>
</dbReference>